<reference evidence="2 3" key="1">
    <citation type="submission" date="2016-04" db="EMBL/GenBank/DDBJ databases">
        <title>A degradative enzymes factory behind the ericoid mycorrhizal symbiosis.</title>
        <authorList>
            <consortium name="DOE Joint Genome Institute"/>
            <person name="Martino E."/>
            <person name="Morin E."/>
            <person name="Grelet G."/>
            <person name="Kuo A."/>
            <person name="Kohler A."/>
            <person name="Daghino S."/>
            <person name="Barry K."/>
            <person name="Choi C."/>
            <person name="Cichocki N."/>
            <person name="Clum A."/>
            <person name="Copeland A."/>
            <person name="Hainaut M."/>
            <person name="Haridas S."/>
            <person name="Labutti K."/>
            <person name="Lindquist E."/>
            <person name="Lipzen A."/>
            <person name="Khouja H.-R."/>
            <person name="Murat C."/>
            <person name="Ohm R."/>
            <person name="Olson A."/>
            <person name="Spatafora J."/>
            <person name="Veneault-Fourrey C."/>
            <person name="Henrissat B."/>
            <person name="Grigoriev I."/>
            <person name="Martin F."/>
            <person name="Perotto S."/>
        </authorList>
    </citation>
    <scope>NUCLEOTIDE SEQUENCE [LARGE SCALE GENOMIC DNA]</scope>
    <source>
        <strain evidence="2 3">F</strain>
    </source>
</reference>
<name>A0A2J6S2M2_HYAVF</name>
<proteinExistence type="predicted"/>
<gene>
    <name evidence="2" type="ORF">L207DRAFT_524447</name>
</gene>
<protein>
    <submittedName>
        <fullName evidence="2">Uncharacterized protein</fullName>
    </submittedName>
</protein>
<evidence type="ECO:0000313" key="2">
    <source>
        <dbReference type="EMBL" id="PMD45016.1"/>
    </source>
</evidence>
<accession>A0A2J6S2M2</accession>
<keyword evidence="3" id="KW-1185">Reference proteome</keyword>
<organism evidence="2 3">
    <name type="scientific">Hyaloscypha variabilis (strain UAMH 11265 / GT02V1 / F)</name>
    <name type="common">Meliniomyces variabilis</name>
    <dbReference type="NCBI Taxonomy" id="1149755"/>
    <lineage>
        <taxon>Eukaryota</taxon>
        <taxon>Fungi</taxon>
        <taxon>Dikarya</taxon>
        <taxon>Ascomycota</taxon>
        <taxon>Pezizomycotina</taxon>
        <taxon>Leotiomycetes</taxon>
        <taxon>Helotiales</taxon>
        <taxon>Hyaloscyphaceae</taxon>
        <taxon>Hyaloscypha</taxon>
        <taxon>Hyaloscypha variabilis</taxon>
    </lineage>
</organism>
<sequence length="184" mass="20673">MLGLHERCAGLKRRILITCDRKRWFWRFFWPGGDFKTVATYIIPDERQCILETEIPRKAYVPELTSFQLQSPNVKLSYHELENSSNMRLPSLVAVAVLFFAATSLTAPTPGPGSDIARREAESHAVIEANSVKTKRTQHSSFQPSIGTKPMLGDDDEGYGDAARIVERDDDEGYGDAARIVERS</sequence>
<dbReference type="EMBL" id="KZ613940">
    <property type="protein sequence ID" value="PMD45016.1"/>
    <property type="molecule type" value="Genomic_DNA"/>
</dbReference>
<evidence type="ECO:0000256" key="1">
    <source>
        <dbReference type="SAM" id="MobiDB-lite"/>
    </source>
</evidence>
<dbReference type="Proteomes" id="UP000235786">
    <property type="component" value="Unassembled WGS sequence"/>
</dbReference>
<dbReference type="AlphaFoldDB" id="A0A2J6S2M2"/>
<feature type="region of interest" description="Disordered" evidence="1">
    <location>
        <begin position="132"/>
        <end position="159"/>
    </location>
</feature>
<evidence type="ECO:0000313" key="3">
    <source>
        <dbReference type="Proteomes" id="UP000235786"/>
    </source>
</evidence>